<evidence type="ECO:0000256" key="2">
    <source>
        <dbReference type="ARBA" id="ARBA00022692"/>
    </source>
</evidence>
<dbReference type="FunFam" id="1.20.120.550:FF:000006">
    <property type="entry name" value="Microsomal glutathione S-transferase 3"/>
    <property type="match status" value="1"/>
</dbReference>
<dbReference type="GO" id="GO:0004602">
    <property type="term" value="F:glutathione peroxidase activity"/>
    <property type="evidence" value="ECO:0007669"/>
    <property type="project" value="TreeGrafter"/>
</dbReference>
<dbReference type="InterPro" id="IPR050997">
    <property type="entry name" value="MAPEG"/>
</dbReference>
<gene>
    <name evidence="6" type="ORF">Egran_02693</name>
</gene>
<dbReference type="GO" id="GO:0005783">
    <property type="term" value="C:endoplasmic reticulum"/>
    <property type="evidence" value="ECO:0007669"/>
    <property type="project" value="TreeGrafter"/>
</dbReference>
<organism evidence="6 7">
    <name type="scientific">Elaphomyces granulatus</name>
    <dbReference type="NCBI Taxonomy" id="519963"/>
    <lineage>
        <taxon>Eukaryota</taxon>
        <taxon>Fungi</taxon>
        <taxon>Dikarya</taxon>
        <taxon>Ascomycota</taxon>
        <taxon>Pezizomycotina</taxon>
        <taxon>Eurotiomycetes</taxon>
        <taxon>Eurotiomycetidae</taxon>
        <taxon>Eurotiales</taxon>
        <taxon>Elaphomycetaceae</taxon>
        <taxon>Elaphomyces</taxon>
    </lineage>
</organism>
<proteinExistence type="predicted"/>
<evidence type="ECO:0000313" key="7">
    <source>
        <dbReference type="Proteomes" id="UP000243515"/>
    </source>
</evidence>
<dbReference type="PANTHER" id="PTHR10250">
    <property type="entry name" value="MICROSOMAL GLUTATHIONE S-TRANSFERASE"/>
    <property type="match status" value="1"/>
</dbReference>
<keyword evidence="2 5" id="KW-0812">Transmembrane</keyword>
<keyword evidence="3 5" id="KW-1133">Transmembrane helix</keyword>
<feature type="transmembrane region" description="Helical" evidence="5">
    <location>
        <begin position="124"/>
        <end position="145"/>
    </location>
</feature>
<dbReference type="PANTHER" id="PTHR10250:SF26">
    <property type="entry name" value="GLUTATHIONE S-TRANSFERASE 3, MITOCHONDRIAL"/>
    <property type="match status" value="1"/>
</dbReference>
<protein>
    <recommendedName>
        <fullName evidence="8">Glutathione S-transferase</fullName>
    </recommendedName>
</protein>
<evidence type="ECO:0000256" key="5">
    <source>
        <dbReference type="SAM" id="Phobius"/>
    </source>
</evidence>
<keyword evidence="7" id="KW-1185">Reference proteome</keyword>
<dbReference type="EMBL" id="NPHW01003466">
    <property type="protein sequence ID" value="OXV09549.1"/>
    <property type="molecule type" value="Genomic_DNA"/>
</dbReference>
<evidence type="ECO:0000313" key="6">
    <source>
        <dbReference type="EMBL" id="OXV09549.1"/>
    </source>
</evidence>
<comment type="caution">
    <text evidence="6">The sequence shown here is derived from an EMBL/GenBank/DDBJ whole genome shotgun (WGS) entry which is preliminary data.</text>
</comment>
<comment type="subcellular location">
    <subcellularLocation>
        <location evidence="1">Membrane</location>
        <topology evidence="1">Multi-pass membrane protein</topology>
    </subcellularLocation>
</comment>
<evidence type="ECO:0000256" key="4">
    <source>
        <dbReference type="ARBA" id="ARBA00023136"/>
    </source>
</evidence>
<dbReference type="GO" id="GO:0016020">
    <property type="term" value="C:membrane"/>
    <property type="evidence" value="ECO:0007669"/>
    <property type="project" value="UniProtKB-SubCell"/>
</dbReference>
<dbReference type="InterPro" id="IPR023352">
    <property type="entry name" value="MAPEG-like_dom_sf"/>
</dbReference>
<feature type="transmembrane region" description="Helical" evidence="5">
    <location>
        <begin position="12"/>
        <end position="31"/>
    </location>
</feature>
<accession>A0A232LZH0</accession>
<dbReference type="Pfam" id="PF01124">
    <property type="entry name" value="MAPEG"/>
    <property type="match status" value="1"/>
</dbReference>
<reference evidence="6 7" key="1">
    <citation type="journal article" date="2015" name="Environ. Microbiol.">
        <title>Metagenome sequence of Elaphomyces granulatus from sporocarp tissue reveals Ascomycota ectomycorrhizal fingerprints of genome expansion and a Proteobacteria-rich microbiome.</title>
        <authorList>
            <person name="Quandt C.A."/>
            <person name="Kohler A."/>
            <person name="Hesse C.N."/>
            <person name="Sharpton T.J."/>
            <person name="Martin F."/>
            <person name="Spatafora J.W."/>
        </authorList>
    </citation>
    <scope>NUCLEOTIDE SEQUENCE [LARGE SCALE GENOMIC DNA]</scope>
    <source>
        <strain evidence="6 7">OSC145934</strain>
    </source>
</reference>
<dbReference type="GO" id="GO:0004364">
    <property type="term" value="F:glutathione transferase activity"/>
    <property type="evidence" value="ECO:0007669"/>
    <property type="project" value="TreeGrafter"/>
</dbReference>
<sequence>MFTLTLPENYGAVIALSLGAIPLFSWIHGALTSSLRTAAKVPYPHCYATVEQCKSNPKAEQFNCAQRAHANFLENSPQTMLYILISGLKYPGVATAIGSVWLISRALYLYGYVYSGKPQGKGRFWGSAFWLCQGALWALTSFGVARELNSLA</sequence>
<feature type="transmembrane region" description="Helical" evidence="5">
    <location>
        <begin position="81"/>
        <end position="104"/>
    </location>
</feature>
<evidence type="ECO:0000256" key="3">
    <source>
        <dbReference type="ARBA" id="ARBA00022989"/>
    </source>
</evidence>
<name>A0A232LZH0_9EURO</name>
<keyword evidence="4 5" id="KW-0472">Membrane</keyword>
<evidence type="ECO:0000256" key="1">
    <source>
        <dbReference type="ARBA" id="ARBA00004141"/>
    </source>
</evidence>
<dbReference type="Proteomes" id="UP000243515">
    <property type="component" value="Unassembled WGS sequence"/>
</dbReference>
<dbReference type="GO" id="GO:0005635">
    <property type="term" value="C:nuclear envelope"/>
    <property type="evidence" value="ECO:0007669"/>
    <property type="project" value="TreeGrafter"/>
</dbReference>
<dbReference type="AlphaFoldDB" id="A0A232LZH0"/>
<evidence type="ECO:0008006" key="8">
    <source>
        <dbReference type="Google" id="ProtNLM"/>
    </source>
</evidence>
<dbReference type="InterPro" id="IPR001129">
    <property type="entry name" value="Membr-assoc_MAPEG"/>
</dbReference>
<dbReference type="Gene3D" id="1.20.120.550">
    <property type="entry name" value="Membrane associated eicosanoid/glutathione metabolism-like domain"/>
    <property type="match status" value="1"/>
</dbReference>
<dbReference type="OrthoDB" id="410651at2759"/>
<dbReference type="SUPFAM" id="SSF161084">
    <property type="entry name" value="MAPEG domain-like"/>
    <property type="match status" value="1"/>
</dbReference>